<organism evidence="1 2">
    <name type="scientific">Panagrolaimus sp. JU765</name>
    <dbReference type="NCBI Taxonomy" id="591449"/>
    <lineage>
        <taxon>Eukaryota</taxon>
        <taxon>Metazoa</taxon>
        <taxon>Ecdysozoa</taxon>
        <taxon>Nematoda</taxon>
        <taxon>Chromadorea</taxon>
        <taxon>Rhabditida</taxon>
        <taxon>Tylenchina</taxon>
        <taxon>Panagrolaimomorpha</taxon>
        <taxon>Panagrolaimoidea</taxon>
        <taxon>Panagrolaimidae</taxon>
        <taxon>Panagrolaimus</taxon>
    </lineage>
</organism>
<evidence type="ECO:0000313" key="2">
    <source>
        <dbReference type="WBParaSite" id="JU765_v2.g17899.t1"/>
    </source>
</evidence>
<proteinExistence type="predicted"/>
<evidence type="ECO:0000313" key="1">
    <source>
        <dbReference type="Proteomes" id="UP000887576"/>
    </source>
</evidence>
<accession>A0AC34QN63</accession>
<protein>
    <submittedName>
        <fullName evidence="2">Uncharacterized protein</fullName>
    </submittedName>
</protein>
<sequence>MGQKPNLTNQIFFYVFPPINQNAFIQSTKNRHSTIHILFFYQNLNWISSIIQMIIPWFIKKSFVRVTPGSLGSKNFARKNLNFFYLSIFFKKPFPSQKLFNAHSC</sequence>
<dbReference type="WBParaSite" id="JU765_v2.g17899.t1">
    <property type="protein sequence ID" value="JU765_v2.g17899.t1"/>
    <property type="gene ID" value="JU765_v2.g17899"/>
</dbReference>
<name>A0AC34QN63_9BILA</name>
<reference evidence="2" key="1">
    <citation type="submission" date="2022-11" db="UniProtKB">
        <authorList>
            <consortium name="WormBaseParasite"/>
        </authorList>
    </citation>
    <scope>IDENTIFICATION</scope>
</reference>
<dbReference type="Proteomes" id="UP000887576">
    <property type="component" value="Unplaced"/>
</dbReference>